<keyword evidence="2" id="KW-1185">Reference proteome</keyword>
<name>A0ABU9ATF2_9BACT</name>
<accession>A0ABU9ATF2</accession>
<sequence length="140" mass="15953">MKSVISESRWKAFCVRRELPLEQAGFAIATCYYGIGFNTRPGTLLLTSDAIIHHSYSWRDTWYAIFEPSIPVVIPLSDIDFIVERHYGFWRRAHLAHPDACFEVVTSAKESHHLVLQRGGIEFRAALVEASVKFLDDDVA</sequence>
<protein>
    <submittedName>
        <fullName evidence="1">Uncharacterized protein</fullName>
    </submittedName>
</protein>
<proteinExistence type="predicted"/>
<dbReference type="RefSeq" id="WP_341404629.1">
    <property type="nucleotide sequence ID" value="NZ_JBBUKT010000003.1"/>
</dbReference>
<dbReference type="EMBL" id="JBBUKT010000003">
    <property type="protein sequence ID" value="MEK7951027.1"/>
    <property type="molecule type" value="Genomic_DNA"/>
</dbReference>
<dbReference type="Proteomes" id="UP001371305">
    <property type="component" value="Unassembled WGS sequence"/>
</dbReference>
<evidence type="ECO:0000313" key="1">
    <source>
        <dbReference type="EMBL" id="MEK7951027.1"/>
    </source>
</evidence>
<gene>
    <name evidence="1" type="ORF">WKV53_10990</name>
</gene>
<reference evidence="1 2" key="1">
    <citation type="submission" date="2024-04" db="EMBL/GenBank/DDBJ databases">
        <title>Luteolibacter sp. isolated from soil.</title>
        <authorList>
            <person name="An J."/>
        </authorList>
    </citation>
    <scope>NUCLEOTIDE SEQUENCE [LARGE SCALE GENOMIC DNA]</scope>
    <source>
        <strain evidence="1 2">Y139</strain>
    </source>
</reference>
<evidence type="ECO:0000313" key="2">
    <source>
        <dbReference type="Proteomes" id="UP001371305"/>
    </source>
</evidence>
<comment type="caution">
    <text evidence="1">The sequence shown here is derived from an EMBL/GenBank/DDBJ whole genome shotgun (WGS) entry which is preliminary data.</text>
</comment>
<organism evidence="1 2">
    <name type="scientific">Luteolibacter soli</name>
    <dbReference type="NCBI Taxonomy" id="3135280"/>
    <lineage>
        <taxon>Bacteria</taxon>
        <taxon>Pseudomonadati</taxon>
        <taxon>Verrucomicrobiota</taxon>
        <taxon>Verrucomicrobiia</taxon>
        <taxon>Verrucomicrobiales</taxon>
        <taxon>Verrucomicrobiaceae</taxon>
        <taxon>Luteolibacter</taxon>
    </lineage>
</organism>